<proteinExistence type="predicted"/>
<keyword evidence="2" id="KW-0472">Membrane</keyword>
<accession>A0A7S4EC16</accession>
<feature type="region of interest" description="Disordered" evidence="1">
    <location>
        <begin position="1"/>
        <end position="38"/>
    </location>
</feature>
<evidence type="ECO:0000256" key="1">
    <source>
        <dbReference type="SAM" id="MobiDB-lite"/>
    </source>
</evidence>
<protein>
    <submittedName>
        <fullName evidence="3">Uncharacterized protein</fullName>
    </submittedName>
</protein>
<reference evidence="3" key="1">
    <citation type="submission" date="2021-01" db="EMBL/GenBank/DDBJ databases">
        <authorList>
            <person name="Corre E."/>
            <person name="Pelletier E."/>
            <person name="Niang G."/>
            <person name="Scheremetjew M."/>
            <person name="Finn R."/>
            <person name="Kale V."/>
            <person name="Holt S."/>
            <person name="Cochrane G."/>
            <person name="Meng A."/>
            <person name="Brown T."/>
            <person name="Cohen L."/>
        </authorList>
    </citation>
    <scope>NUCLEOTIDE SEQUENCE</scope>
    <source>
        <strain evidence="3">CCMP1756</strain>
    </source>
</reference>
<dbReference type="AlphaFoldDB" id="A0A7S4EC16"/>
<organism evidence="3">
    <name type="scientific">Pelagomonas calceolata</name>
    <dbReference type="NCBI Taxonomy" id="35677"/>
    <lineage>
        <taxon>Eukaryota</taxon>
        <taxon>Sar</taxon>
        <taxon>Stramenopiles</taxon>
        <taxon>Ochrophyta</taxon>
        <taxon>Pelagophyceae</taxon>
        <taxon>Pelagomonadales</taxon>
        <taxon>Pelagomonadaceae</taxon>
        <taxon>Pelagomonas</taxon>
    </lineage>
</organism>
<keyword evidence="2" id="KW-0812">Transmembrane</keyword>
<feature type="transmembrane region" description="Helical" evidence="2">
    <location>
        <begin position="46"/>
        <end position="75"/>
    </location>
</feature>
<dbReference type="EMBL" id="HBIW01020976">
    <property type="protein sequence ID" value="CAE0702637.1"/>
    <property type="molecule type" value="Transcribed_RNA"/>
</dbReference>
<evidence type="ECO:0000313" key="3">
    <source>
        <dbReference type="EMBL" id="CAE0702637.1"/>
    </source>
</evidence>
<name>A0A7S4EC16_9STRA</name>
<keyword evidence="2" id="KW-1133">Transmembrane helix</keyword>
<gene>
    <name evidence="3" type="ORF">PCAL00307_LOCUS18082</name>
</gene>
<sequence length="176" mass="18614">MSSSGTRVVTAPPGGGRIPRLYTPTKPAERRPEPPPDPWAAVTPSVLLPGLAALAASALAAAVGLAPCAFVVLVFDLADAVGGPQERDAVDAACVVFITLRALVARRPWPLVTLILVAGPWKRRKALAALILTAAAYDVYVDGFVVRRWPLAVGVFVMAHVVNVARTYRRSKYVPA</sequence>
<feature type="transmembrane region" description="Helical" evidence="2">
    <location>
        <begin position="151"/>
        <end position="168"/>
    </location>
</feature>
<evidence type="ECO:0000256" key="2">
    <source>
        <dbReference type="SAM" id="Phobius"/>
    </source>
</evidence>